<dbReference type="SUPFAM" id="SSF56112">
    <property type="entry name" value="Protein kinase-like (PK-like)"/>
    <property type="match status" value="1"/>
</dbReference>
<feature type="domain" description="Aminoglycoside phosphotransferase" evidence="1">
    <location>
        <begin position="112"/>
        <end position="182"/>
    </location>
</feature>
<dbReference type="AlphaFoldDB" id="A0A927NB20"/>
<dbReference type="RefSeq" id="WP_192755312.1">
    <property type="nucleotide sequence ID" value="NZ_BAABJL010000005.1"/>
</dbReference>
<dbReference type="Pfam" id="PF01636">
    <property type="entry name" value="APH"/>
    <property type="match status" value="1"/>
</dbReference>
<protein>
    <recommendedName>
        <fullName evidence="1">Aminoglycoside phosphotransferase domain-containing protein</fullName>
    </recommendedName>
</protein>
<keyword evidence="3" id="KW-1185">Reference proteome</keyword>
<organism evidence="2 3">
    <name type="scientific">Actinopolymorpha pittospori</name>
    <dbReference type="NCBI Taxonomy" id="648752"/>
    <lineage>
        <taxon>Bacteria</taxon>
        <taxon>Bacillati</taxon>
        <taxon>Actinomycetota</taxon>
        <taxon>Actinomycetes</taxon>
        <taxon>Propionibacteriales</taxon>
        <taxon>Actinopolymorphaceae</taxon>
        <taxon>Actinopolymorpha</taxon>
    </lineage>
</organism>
<accession>A0A927NB20</accession>
<comment type="caution">
    <text evidence="2">The sequence shown here is derived from an EMBL/GenBank/DDBJ whole genome shotgun (WGS) entry which is preliminary data.</text>
</comment>
<dbReference type="Proteomes" id="UP000638648">
    <property type="component" value="Unassembled WGS sequence"/>
</dbReference>
<dbReference type="Gene3D" id="3.90.1200.10">
    <property type="match status" value="1"/>
</dbReference>
<reference evidence="2" key="1">
    <citation type="submission" date="2020-10" db="EMBL/GenBank/DDBJ databases">
        <title>Sequencing the genomes of 1000 actinobacteria strains.</title>
        <authorList>
            <person name="Klenk H.-P."/>
        </authorList>
    </citation>
    <scope>NUCLEOTIDE SEQUENCE</scope>
    <source>
        <strain evidence="2">DSM 45354</strain>
    </source>
</reference>
<name>A0A927NB20_9ACTN</name>
<evidence type="ECO:0000313" key="3">
    <source>
        <dbReference type="Proteomes" id="UP000638648"/>
    </source>
</evidence>
<dbReference type="InterPro" id="IPR002575">
    <property type="entry name" value="Aminoglycoside_PTrfase"/>
</dbReference>
<evidence type="ECO:0000259" key="1">
    <source>
        <dbReference type="Pfam" id="PF01636"/>
    </source>
</evidence>
<proteinExistence type="predicted"/>
<evidence type="ECO:0000313" key="2">
    <source>
        <dbReference type="EMBL" id="MBE1612222.1"/>
    </source>
</evidence>
<dbReference type="EMBL" id="JADBEM010000001">
    <property type="protein sequence ID" value="MBE1612222.1"/>
    <property type="molecule type" value="Genomic_DNA"/>
</dbReference>
<sequence>MNNGAESPINGAGLSDRELARVGDTVRRPAGPWSPTVQRLLRDLRALGFDLAPEPLGLDAAGREVLGYVEGRDQGWPFLPEILAVEGAERLGRLASRLRSALSACPCPPDARWQFAHGAPGPGEVLQHGDLGPWNLLWGDGPEIVGVLDWDFAGPGDPWYDTGHLAWFTVPLMDDERAHARGFPEPPDRGARLDAFAAGAGISAVELVRIAVRAQEEYERRVRTRGSAAEGGPWRTFLELGFHDKARADRDWTIRHFSQDT</sequence>
<gene>
    <name evidence="2" type="ORF">HEB94_009070</name>
</gene>
<dbReference type="InterPro" id="IPR011009">
    <property type="entry name" value="Kinase-like_dom_sf"/>
</dbReference>